<sequence>MMSFAFTSATKFGNPNVVWSMKVSSYWLYFAVPLTDRKPSWLAVRRYQRQIGVHNRSLLSPPSLNDNILKLLSAPDMGFGREYDGGEMGLTVYQSILGDHLRLCARNWFRFACSYQVVCIAIGSTAAIDSTIAITMTVVLYKMIPLSPVRRGIHTVHQLVLFFIATGMLTAVCAVIRLALFASDPSSTMYLALHFAVPRLYVNSILAFHGPELDLNSPDHLTTIIGEISIPYDMGIGREIIEFIFTMGAGVF</sequence>
<protein>
    <recommendedName>
        <fullName evidence="2">DUF6534 domain-containing protein</fullName>
    </recommendedName>
</protein>
<reference evidence="3 4" key="1">
    <citation type="journal article" date="2018" name="Evol. Lett.">
        <title>Horizontal gene cluster transfer increased hallucinogenic mushroom diversity.</title>
        <authorList>
            <person name="Reynolds H.T."/>
            <person name="Vijayakumar V."/>
            <person name="Gluck-Thaler E."/>
            <person name="Korotkin H.B."/>
            <person name="Matheny P.B."/>
            <person name="Slot J.C."/>
        </authorList>
    </citation>
    <scope>NUCLEOTIDE SEQUENCE [LARGE SCALE GENOMIC DNA]</scope>
    <source>
        <strain evidence="3 4">2631</strain>
    </source>
</reference>
<evidence type="ECO:0000313" key="3">
    <source>
        <dbReference type="EMBL" id="PPQ92814.1"/>
    </source>
</evidence>
<feature type="domain" description="DUF6534" evidence="2">
    <location>
        <begin position="126"/>
        <end position="207"/>
    </location>
</feature>
<keyword evidence="1" id="KW-1133">Transmembrane helix</keyword>
<dbReference type="Pfam" id="PF20152">
    <property type="entry name" value="DUF6534"/>
    <property type="match status" value="1"/>
</dbReference>
<keyword evidence="1" id="KW-0472">Membrane</keyword>
<evidence type="ECO:0000313" key="4">
    <source>
        <dbReference type="Proteomes" id="UP000283269"/>
    </source>
</evidence>
<dbReference type="AlphaFoldDB" id="A0A409XQ19"/>
<dbReference type="EMBL" id="NHYD01000964">
    <property type="protein sequence ID" value="PPQ92814.1"/>
    <property type="molecule type" value="Genomic_DNA"/>
</dbReference>
<keyword evidence="4" id="KW-1185">Reference proteome</keyword>
<evidence type="ECO:0000256" key="1">
    <source>
        <dbReference type="SAM" id="Phobius"/>
    </source>
</evidence>
<comment type="caution">
    <text evidence="3">The sequence shown here is derived from an EMBL/GenBank/DDBJ whole genome shotgun (WGS) entry which is preliminary data.</text>
</comment>
<dbReference type="OrthoDB" id="3270417at2759"/>
<dbReference type="InterPro" id="IPR045339">
    <property type="entry name" value="DUF6534"/>
</dbReference>
<proteinExistence type="predicted"/>
<gene>
    <name evidence="3" type="ORF">CVT25_004072</name>
</gene>
<feature type="transmembrane region" description="Helical" evidence="1">
    <location>
        <begin position="159"/>
        <end position="180"/>
    </location>
</feature>
<accession>A0A409XQ19</accession>
<feature type="transmembrane region" description="Helical" evidence="1">
    <location>
        <begin position="115"/>
        <end position="139"/>
    </location>
</feature>
<organism evidence="3 4">
    <name type="scientific">Psilocybe cyanescens</name>
    <dbReference type="NCBI Taxonomy" id="93625"/>
    <lineage>
        <taxon>Eukaryota</taxon>
        <taxon>Fungi</taxon>
        <taxon>Dikarya</taxon>
        <taxon>Basidiomycota</taxon>
        <taxon>Agaricomycotina</taxon>
        <taxon>Agaricomycetes</taxon>
        <taxon>Agaricomycetidae</taxon>
        <taxon>Agaricales</taxon>
        <taxon>Agaricineae</taxon>
        <taxon>Strophariaceae</taxon>
        <taxon>Psilocybe</taxon>
    </lineage>
</organism>
<dbReference type="InParanoid" id="A0A409XQ19"/>
<keyword evidence="1" id="KW-0812">Transmembrane</keyword>
<evidence type="ECO:0000259" key="2">
    <source>
        <dbReference type="Pfam" id="PF20152"/>
    </source>
</evidence>
<name>A0A409XQ19_PSICY</name>
<dbReference type="Proteomes" id="UP000283269">
    <property type="component" value="Unassembled WGS sequence"/>
</dbReference>